<dbReference type="SUPFAM" id="SSF55486">
    <property type="entry name" value="Metalloproteases ('zincins'), catalytic domain"/>
    <property type="match status" value="1"/>
</dbReference>
<name>X0YI89_9ZZZZ</name>
<dbReference type="EMBL" id="BARS01043146">
    <property type="protein sequence ID" value="GAG36516.1"/>
    <property type="molecule type" value="Genomic_DNA"/>
</dbReference>
<dbReference type="Gene3D" id="3.30.2010.20">
    <property type="match status" value="1"/>
</dbReference>
<sequence>YHLALPDRIFIYQRPIERLCRSDQEVRERVGRVIKHEIAHHFGLTEADLRDTSVS</sequence>
<gene>
    <name evidence="1" type="ORF">S01H1_65369</name>
</gene>
<proteinExistence type="predicted"/>
<comment type="caution">
    <text evidence="1">The sequence shown here is derived from an EMBL/GenBank/DDBJ whole genome shotgun (WGS) entry which is preliminary data.</text>
</comment>
<dbReference type="InterPro" id="IPR038555">
    <property type="entry name" value="Zincin_1_sf"/>
</dbReference>
<dbReference type="InterPro" id="IPR010428">
    <property type="entry name" value="Zincin_1"/>
</dbReference>
<feature type="non-terminal residue" evidence="1">
    <location>
        <position position="1"/>
    </location>
</feature>
<evidence type="ECO:0000313" key="1">
    <source>
        <dbReference type="EMBL" id="GAG36516.1"/>
    </source>
</evidence>
<accession>X0YI89</accession>
<protein>
    <recommendedName>
        <fullName evidence="2">Metallopeptidase family protein</fullName>
    </recommendedName>
</protein>
<reference evidence="1" key="1">
    <citation type="journal article" date="2014" name="Front. Microbiol.">
        <title>High frequency of phylogenetically diverse reductive dehalogenase-homologous genes in deep subseafloor sedimentary metagenomes.</title>
        <authorList>
            <person name="Kawai M."/>
            <person name="Futagami T."/>
            <person name="Toyoda A."/>
            <person name="Takaki Y."/>
            <person name="Nishi S."/>
            <person name="Hori S."/>
            <person name="Arai W."/>
            <person name="Tsubouchi T."/>
            <person name="Morono Y."/>
            <person name="Uchiyama I."/>
            <person name="Ito T."/>
            <person name="Fujiyama A."/>
            <person name="Inagaki F."/>
            <person name="Takami H."/>
        </authorList>
    </citation>
    <scope>NUCLEOTIDE SEQUENCE</scope>
    <source>
        <strain evidence="1">Expedition CK06-06</strain>
    </source>
</reference>
<evidence type="ECO:0008006" key="2">
    <source>
        <dbReference type="Google" id="ProtNLM"/>
    </source>
</evidence>
<dbReference type="Pfam" id="PF06262">
    <property type="entry name" value="Zincin_1"/>
    <property type="match status" value="1"/>
</dbReference>
<organism evidence="1">
    <name type="scientific">marine sediment metagenome</name>
    <dbReference type="NCBI Taxonomy" id="412755"/>
    <lineage>
        <taxon>unclassified sequences</taxon>
        <taxon>metagenomes</taxon>
        <taxon>ecological metagenomes</taxon>
    </lineage>
</organism>
<dbReference type="AlphaFoldDB" id="X0YI89"/>